<evidence type="ECO:0000256" key="5">
    <source>
        <dbReference type="SAM" id="Phobius"/>
    </source>
</evidence>
<evidence type="ECO:0000256" key="1">
    <source>
        <dbReference type="ARBA" id="ARBA00022723"/>
    </source>
</evidence>
<gene>
    <name evidence="7" type="ORF">MAR_027674</name>
</gene>
<keyword evidence="1" id="KW-0479">Metal-binding</keyword>
<dbReference type="InterPro" id="IPR029229">
    <property type="entry name" value="Alkyl_sulf_C"/>
</dbReference>
<proteinExistence type="inferred from homology"/>
<feature type="transmembrane region" description="Helical" evidence="5">
    <location>
        <begin position="214"/>
        <end position="239"/>
    </location>
</feature>
<reference evidence="7" key="1">
    <citation type="submission" date="2022-11" db="EMBL/GenBank/DDBJ databases">
        <title>Centuries of genome instability and evolution in soft-shell clam transmissible cancer (bioRxiv).</title>
        <authorList>
            <person name="Hart S.F.M."/>
            <person name="Yonemitsu M.A."/>
            <person name="Giersch R.M."/>
            <person name="Beal B.F."/>
            <person name="Arriagada G."/>
            <person name="Davis B.W."/>
            <person name="Ostrander E.A."/>
            <person name="Goff S.P."/>
            <person name="Metzger M.J."/>
        </authorList>
    </citation>
    <scope>NUCLEOTIDE SEQUENCE</scope>
    <source>
        <strain evidence="7">MELC-2E11</strain>
        <tissue evidence="7">Siphon/mantle</tissue>
    </source>
</reference>
<dbReference type="InterPro" id="IPR029228">
    <property type="entry name" value="Alkyl_sulf_dimr"/>
</dbReference>
<dbReference type="CDD" id="cd07710">
    <property type="entry name" value="arylsulfatase_Sdsa1-like_MBL-fold"/>
    <property type="match status" value="1"/>
</dbReference>
<accession>A0ABY7EX04</accession>
<dbReference type="SMART" id="SM00849">
    <property type="entry name" value="Lactamase_B"/>
    <property type="match status" value="1"/>
</dbReference>
<keyword evidence="2" id="KW-0378">Hydrolase</keyword>
<keyword evidence="3" id="KW-0862">Zinc</keyword>
<protein>
    <submittedName>
        <fullName evidence="7">YJCS-like protein</fullName>
    </submittedName>
</protein>
<dbReference type="Pfam" id="PF00753">
    <property type="entry name" value="Lactamase_B"/>
    <property type="match status" value="1"/>
</dbReference>
<dbReference type="InterPro" id="IPR036866">
    <property type="entry name" value="RibonucZ/Hydroxyglut_hydro"/>
</dbReference>
<dbReference type="EMBL" id="CP111019">
    <property type="protein sequence ID" value="WAR13494.1"/>
    <property type="molecule type" value="Genomic_DNA"/>
</dbReference>
<dbReference type="InterPro" id="IPR036527">
    <property type="entry name" value="SCP2_sterol-bd_dom_sf"/>
</dbReference>
<keyword evidence="5" id="KW-0472">Membrane</keyword>
<dbReference type="Pfam" id="PF14864">
    <property type="entry name" value="Alkyl_sulf_C"/>
    <property type="match status" value="1"/>
</dbReference>
<feature type="transmembrane region" description="Helical" evidence="5">
    <location>
        <begin position="317"/>
        <end position="340"/>
    </location>
</feature>
<sequence>MSQERRQKPSRHDNNTTGIPLTIRKQLVWSGNALPLSADVWLRLASDFRGLVTPGLLLWWSGYAFLLTATVWTRLTSDCGCLWSGYALPLNADVCLRLNSDFGGLVTPGLLLQWSGYALPLTAEVWLRLTSDCGCLVTPNLSLWRSGYAWRLTAVVLLCLTSDCGDCGGLVTPNLRLRRSGYAWPLTAVVLLCLSSDCGCLVTPNLRLRRSGYAWPLIAVVWLCLTSDCGGLVTMSVLFMRGQNRAPHIAVSDVFFKLISRLVLLLAAVYYGRKEWSRAAREAIHRKLVRSTDTLREIQEHAKEFNRKEIIKATDSIYVGLGYALANSIMLVGPSGLVIVDVTETLTGAREIFDEFRKISDKPVTDIIFTHNHADHVNGATAFVEDVLTPPNVWAHESIKKGFEVLFTGASDAHYARSMRQFGVFIPERVSAGIGYRLNYGDKDNDVGPMFPTKFVPGDELDVKLGGLDLKIVHIPGETDDQIGVWVPSERAFLCADDLYRTFPNLYAIRGTKTRSLLTWVRSLDKIIDLEPDILIPSHTRPVRGHDTVMKVLTEYRDAIQFIHDQSLRLTNYGYHPDEIANMVKLPVKLASSPFLKEFYGSVKWSAKSVFTEHEGWFSGDPVDLDPLTRDEKALKMVELVGAETLIENAKTALQNNDFQWALELSSYVARLDAGNNVAKDIQVESLTELGSRQLSNNGRNYYLTCAMEIATGLKFTTPQGSKAEFINAFPIDYIIDTFPRIFKPEDCEDRNETIVFEFSDPPSIHSIQLRNGVAISRHKEPKHWDIRVKVSEAVWKEVVAESRSSAAALVSGDISVEGGVLAFKSFMDCFDKESHFLFR</sequence>
<dbReference type="PANTHER" id="PTHR43223:SF2">
    <property type="entry name" value="METALLO-BETA-LACTAMASE DOMAIN-CONTAINING PROTEIN"/>
    <property type="match status" value="1"/>
</dbReference>
<dbReference type="Gene3D" id="3.60.15.30">
    <property type="entry name" value="Metallo-beta-lactamase domain"/>
    <property type="match status" value="1"/>
</dbReference>
<dbReference type="PANTHER" id="PTHR43223">
    <property type="entry name" value="ALKYL/ARYL-SULFATASE"/>
    <property type="match status" value="1"/>
</dbReference>
<dbReference type="InterPro" id="IPR044097">
    <property type="entry name" value="Bds1/SdsA1_MBL-fold"/>
</dbReference>
<dbReference type="InterPro" id="IPR001279">
    <property type="entry name" value="Metallo-B-lactamas"/>
</dbReference>
<dbReference type="Gene3D" id="1.25.40.880">
    <property type="entry name" value="Alkyl sulfatase, dimerisation domain"/>
    <property type="match status" value="1"/>
</dbReference>
<dbReference type="InterPro" id="IPR038536">
    <property type="entry name" value="Alkyl/aryl-sulf_dimr_sf"/>
</dbReference>
<evidence type="ECO:0000259" key="6">
    <source>
        <dbReference type="SMART" id="SM00849"/>
    </source>
</evidence>
<evidence type="ECO:0000256" key="2">
    <source>
        <dbReference type="ARBA" id="ARBA00022801"/>
    </source>
</evidence>
<dbReference type="SUPFAM" id="SSF56281">
    <property type="entry name" value="Metallo-hydrolase/oxidoreductase"/>
    <property type="match status" value="1"/>
</dbReference>
<evidence type="ECO:0000256" key="3">
    <source>
        <dbReference type="ARBA" id="ARBA00022833"/>
    </source>
</evidence>
<name>A0ABY7EX04_MYAAR</name>
<evidence type="ECO:0000256" key="4">
    <source>
        <dbReference type="ARBA" id="ARBA00033751"/>
    </source>
</evidence>
<feature type="domain" description="Metallo-beta-lactamase" evidence="6">
    <location>
        <begin position="325"/>
        <end position="539"/>
    </location>
</feature>
<dbReference type="Proteomes" id="UP001164746">
    <property type="component" value="Chromosome 8"/>
</dbReference>
<organism evidence="7 8">
    <name type="scientific">Mya arenaria</name>
    <name type="common">Soft-shell clam</name>
    <dbReference type="NCBI Taxonomy" id="6604"/>
    <lineage>
        <taxon>Eukaryota</taxon>
        <taxon>Metazoa</taxon>
        <taxon>Spiralia</taxon>
        <taxon>Lophotrochozoa</taxon>
        <taxon>Mollusca</taxon>
        <taxon>Bivalvia</taxon>
        <taxon>Autobranchia</taxon>
        <taxon>Heteroconchia</taxon>
        <taxon>Euheterodonta</taxon>
        <taxon>Imparidentia</taxon>
        <taxon>Neoheterodontei</taxon>
        <taxon>Myida</taxon>
        <taxon>Myoidea</taxon>
        <taxon>Myidae</taxon>
        <taxon>Mya</taxon>
    </lineage>
</organism>
<dbReference type="Pfam" id="PF14863">
    <property type="entry name" value="Alkyl_sulf_dimr"/>
    <property type="match status" value="1"/>
</dbReference>
<dbReference type="InterPro" id="IPR052195">
    <property type="entry name" value="Bact_Alkyl/Aryl-Sulfatase"/>
</dbReference>
<keyword evidence="5" id="KW-0812">Transmembrane</keyword>
<keyword evidence="8" id="KW-1185">Reference proteome</keyword>
<comment type="similarity">
    <text evidence="4">Belongs to the metallo-beta-lactamase superfamily. Type III sulfatase family.</text>
</comment>
<keyword evidence="5" id="KW-1133">Transmembrane helix</keyword>
<feature type="transmembrane region" description="Helical" evidence="5">
    <location>
        <begin position="254"/>
        <end position="272"/>
    </location>
</feature>
<evidence type="ECO:0000313" key="8">
    <source>
        <dbReference type="Proteomes" id="UP001164746"/>
    </source>
</evidence>
<dbReference type="Gene3D" id="3.30.1050.10">
    <property type="entry name" value="SCP2 sterol-binding domain"/>
    <property type="match status" value="1"/>
</dbReference>
<evidence type="ECO:0000313" key="7">
    <source>
        <dbReference type="EMBL" id="WAR13494.1"/>
    </source>
</evidence>
<dbReference type="SUPFAM" id="SSF55718">
    <property type="entry name" value="SCP-like"/>
    <property type="match status" value="1"/>
</dbReference>